<dbReference type="EMBL" id="JWYV01000012">
    <property type="protein sequence ID" value="KKC99175.1"/>
    <property type="molecule type" value="Genomic_DNA"/>
</dbReference>
<feature type="transmembrane region" description="Helical" evidence="1">
    <location>
        <begin position="12"/>
        <end position="36"/>
    </location>
</feature>
<organism evidence="2 3">
    <name type="scientific">Photobacterium halotolerans</name>
    <dbReference type="NCBI Taxonomy" id="265726"/>
    <lineage>
        <taxon>Bacteria</taxon>
        <taxon>Pseudomonadati</taxon>
        <taxon>Pseudomonadota</taxon>
        <taxon>Gammaproteobacteria</taxon>
        <taxon>Vibrionales</taxon>
        <taxon>Vibrionaceae</taxon>
        <taxon>Photobacterium</taxon>
    </lineage>
</organism>
<comment type="caution">
    <text evidence="2">The sequence shown here is derived from an EMBL/GenBank/DDBJ whole genome shotgun (WGS) entry which is preliminary data.</text>
</comment>
<keyword evidence="1" id="KW-0812">Transmembrane</keyword>
<dbReference type="Proteomes" id="UP000033633">
    <property type="component" value="Unassembled WGS sequence"/>
</dbReference>
<dbReference type="AlphaFoldDB" id="A0A0F5VAI6"/>
<accession>A0A0F5VAI6</accession>
<keyword evidence="1" id="KW-0472">Membrane</keyword>
<evidence type="ECO:0000313" key="2">
    <source>
        <dbReference type="EMBL" id="KKC99175.1"/>
    </source>
</evidence>
<gene>
    <name evidence="2" type="ORF">KY46_13785</name>
</gene>
<keyword evidence="3" id="KW-1185">Reference proteome</keyword>
<dbReference type="PATRIC" id="fig|265726.11.peg.992"/>
<protein>
    <submittedName>
        <fullName evidence="2">Uncharacterized protein</fullName>
    </submittedName>
</protein>
<keyword evidence="1" id="KW-1133">Transmembrane helix</keyword>
<evidence type="ECO:0000313" key="3">
    <source>
        <dbReference type="Proteomes" id="UP000033633"/>
    </source>
</evidence>
<evidence type="ECO:0000256" key="1">
    <source>
        <dbReference type="SAM" id="Phobius"/>
    </source>
</evidence>
<name>A0A0F5VAI6_9GAMM</name>
<reference evidence="2 3" key="1">
    <citation type="submission" date="2014-12" db="EMBL/GenBank/DDBJ databases">
        <title>Mercury Reductase activity and rhizosphere competence traits in the genome of root associated Photobacterium halotolerans MELD1.</title>
        <authorList>
            <person name="Mathew D.C."/>
            <person name="Huang C.-C."/>
        </authorList>
    </citation>
    <scope>NUCLEOTIDE SEQUENCE [LARGE SCALE GENOMIC DNA]</scope>
    <source>
        <strain evidence="2 3">MELD1</strain>
    </source>
</reference>
<sequence>MSECISQFTTFAVIFTIFQDFLGLTHYLLAVRLALWPNNSAYNATLFMQQSEKYTSIHPLHLSAVVLKSYILVHK</sequence>
<proteinExistence type="predicted"/>
<dbReference type="STRING" id="265726.KY46_13785"/>